<keyword evidence="2" id="KW-0813">Transport</keyword>
<dbReference type="PANTHER" id="PTHR42718:SF46">
    <property type="entry name" value="BLR6921 PROTEIN"/>
    <property type="match status" value="1"/>
</dbReference>
<accession>A0ABQ2NU51</accession>
<dbReference type="InterPro" id="IPR011701">
    <property type="entry name" value="MFS"/>
</dbReference>
<protein>
    <submittedName>
        <fullName evidence="9">MFS transporter</fullName>
    </submittedName>
</protein>
<gene>
    <name evidence="9" type="ORF">GCM10011346_19460</name>
</gene>
<evidence type="ECO:0000313" key="9">
    <source>
        <dbReference type="EMBL" id="GGP10617.1"/>
    </source>
</evidence>
<evidence type="ECO:0000256" key="7">
    <source>
        <dbReference type="SAM" id="Phobius"/>
    </source>
</evidence>
<dbReference type="Proteomes" id="UP000641206">
    <property type="component" value="Unassembled WGS sequence"/>
</dbReference>
<evidence type="ECO:0000259" key="8">
    <source>
        <dbReference type="PROSITE" id="PS50850"/>
    </source>
</evidence>
<feature type="transmembrane region" description="Helical" evidence="7">
    <location>
        <begin position="221"/>
        <end position="243"/>
    </location>
</feature>
<feature type="transmembrane region" description="Helical" evidence="7">
    <location>
        <begin position="75"/>
        <end position="94"/>
    </location>
</feature>
<evidence type="ECO:0000256" key="2">
    <source>
        <dbReference type="ARBA" id="ARBA00022448"/>
    </source>
</evidence>
<dbReference type="CDD" id="cd17321">
    <property type="entry name" value="MFS_MMR_MDR_like"/>
    <property type="match status" value="1"/>
</dbReference>
<proteinExistence type="predicted"/>
<dbReference type="EMBL" id="BMLW01000005">
    <property type="protein sequence ID" value="GGP10617.1"/>
    <property type="molecule type" value="Genomic_DNA"/>
</dbReference>
<feature type="domain" description="Major facilitator superfamily (MFS) profile" evidence="8">
    <location>
        <begin position="9"/>
        <end position="453"/>
    </location>
</feature>
<dbReference type="Gene3D" id="1.20.1720.10">
    <property type="entry name" value="Multidrug resistance protein D"/>
    <property type="match status" value="1"/>
</dbReference>
<evidence type="ECO:0000256" key="6">
    <source>
        <dbReference type="ARBA" id="ARBA00023136"/>
    </source>
</evidence>
<feature type="transmembrane region" description="Helical" evidence="7">
    <location>
        <begin position="263"/>
        <end position="283"/>
    </location>
</feature>
<organism evidence="9 10">
    <name type="scientific">Oceanobacillus neutriphilus</name>
    <dbReference type="NCBI Taxonomy" id="531815"/>
    <lineage>
        <taxon>Bacteria</taxon>
        <taxon>Bacillati</taxon>
        <taxon>Bacillota</taxon>
        <taxon>Bacilli</taxon>
        <taxon>Bacillales</taxon>
        <taxon>Bacillaceae</taxon>
        <taxon>Oceanobacillus</taxon>
    </lineage>
</organism>
<feature type="transmembrane region" description="Helical" evidence="7">
    <location>
        <begin position="43"/>
        <end position="63"/>
    </location>
</feature>
<name>A0ABQ2NU51_9BACI</name>
<dbReference type="InterPro" id="IPR036259">
    <property type="entry name" value="MFS_trans_sf"/>
</dbReference>
<feature type="transmembrane region" description="Helical" evidence="7">
    <location>
        <begin position="396"/>
        <end position="416"/>
    </location>
</feature>
<keyword evidence="3" id="KW-1003">Cell membrane</keyword>
<dbReference type="RefSeq" id="WP_188734247.1">
    <property type="nucleotide sequence ID" value="NZ_BMLW01000005.1"/>
</dbReference>
<comment type="subcellular location">
    <subcellularLocation>
        <location evidence="1">Cell membrane</location>
        <topology evidence="1">Multi-pass membrane protein</topology>
    </subcellularLocation>
</comment>
<evidence type="ECO:0000256" key="3">
    <source>
        <dbReference type="ARBA" id="ARBA00022475"/>
    </source>
</evidence>
<keyword evidence="5 7" id="KW-1133">Transmembrane helix</keyword>
<feature type="transmembrane region" description="Helical" evidence="7">
    <location>
        <begin position="133"/>
        <end position="157"/>
    </location>
</feature>
<evidence type="ECO:0000256" key="1">
    <source>
        <dbReference type="ARBA" id="ARBA00004651"/>
    </source>
</evidence>
<feature type="transmembrane region" description="Helical" evidence="7">
    <location>
        <begin position="353"/>
        <end position="375"/>
    </location>
</feature>
<keyword evidence="4 7" id="KW-0812">Transmembrane</keyword>
<dbReference type="PANTHER" id="PTHR42718">
    <property type="entry name" value="MAJOR FACILITATOR SUPERFAMILY MULTIDRUG TRANSPORTER MFSC"/>
    <property type="match status" value="1"/>
</dbReference>
<evidence type="ECO:0000313" key="10">
    <source>
        <dbReference type="Proteomes" id="UP000641206"/>
    </source>
</evidence>
<dbReference type="Pfam" id="PF07690">
    <property type="entry name" value="MFS_1"/>
    <property type="match status" value="1"/>
</dbReference>
<keyword evidence="10" id="KW-1185">Reference proteome</keyword>
<evidence type="ECO:0000256" key="4">
    <source>
        <dbReference type="ARBA" id="ARBA00022692"/>
    </source>
</evidence>
<dbReference type="PRINTS" id="PR01036">
    <property type="entry name" value="TCRTETB"/>
</dbReference>
<reference evidence="10" key="1">
    <citation type="journal article" date="2019" name="Int. J. Syst. Evol. Microbiol.">
        <title>The Global Catalogue of Microorganisms (GCM) 10K type strain sequencing project: providing services to taxonomists for standard genome sequencing and annotation.</title>
        <authorList>
            <consortium name="The Broad Institute Genomics Platform"/>
            <consortium name="The Broad Institute Genome Sequencing Center for Infectious Disease"/>
            <person name="Wu L."/>
            <person name="Ma J."/>
        </authorList>
    </citation>
    <scope>NUCLEOTIDE SEQUENCE [LARGE SCALE GENOMIC DNA]</scope>
    <source>
        <strain evidence="10">CGMCC 1.7693</strain>
    </source>
</reference>
<dbReference type="SUPFAM" id="SSF103473">
    <property type="entry name" value="MFS general substrate transporter"/>
    <property type="match status" value="1"/>
</dbReference>
<evidence type="ECO:0000256" key="5">
    <source>
        <dbReference type="ARBA" id="ARBA00022989"/>
    </source>
</evidence>
<feature type="transmembrane region" description="Helical" evidence="7">
    <location>
        <begin position="295"/>
        <end position="317"/>
    </location>
</feature>
<dbReference type="Gene3D" id="1.20.1250.20">
    <property type="entry name" value="MFS general substrate transporter like domains"/>
    <property type="match status" value="1"/>
</dbReference>
<feature type="transmembrane region" description="Helical" evidence="7">
    <location>
        <begin position="195"/>
        <end position="215"/>
    </location>
</feature>
<feature type="transmembrane region" description="Helical" evidence="7">
    <location>
        <begin position="428"/>
        <end position="449"/>
    </location>
</feature>
<feature type="transmembrane region" description="Helical" evidence="7">
    <location>
        <begin position="7"/>
        <end position="31"/>
    </location>
</feature>
<dbReference type="PROSITE" id="PS50850">
    <property type="entry name" value="MFS"/>
    <property type="match status" value="1"/>
</dbReference>
<keyword evidence="6 7" id="KW-0472">Membrane</keyword>
<feature type="transmembrane region" description="Helical" evidence="7">
    <location>
        <begin position="329"/>
        <end position="347"/>
    </location>
</feature>
<comment type="caution">
    <text evidence="9">The sequence shown here is derived from an EMBL/GenBank/DDBJ whole genome shotgun (WGS) entry which is preliminary data.</text>
</comment>
<feature type="transmembrane region" description="Helical" evidence="7">
    <location>
        <begin position="163"/>
        <end position="183"/>
    </location>
</feature>
<sequence length="455" mass="49143">MDKWTNQLIIFTAGTGMFLSTLDTGIINVALPTLVRSFNSSMSMMTWTITLYTLGLVSTIIIFGRIGDKFGRLRIYTLGLIVFLIASIACGLAVSPTMLILSRALQGVGAALLQSTAAAIISTSLPKKEQGAAFGTLGMLIGLGPVLGPAIGGLLLSTGSWRWIFWINIPFIIFGLLGCRYIANLIQETKNSISINWIGNILLALTSFSLLWSISTLPEKGFWSTSVIGAFLFFILFLLGFLVWERKAAQPILDLKQWKKSAFILPVAGIFVLGGSTSLGFIIPPYFLEEVIHLLPWQIGLFNLSAPLGLMVFSNISGGLIDKKGTCRLMVYGLVLMASSYTILTMMQASWSLLYLVVLLFVFGAGAGIFMPANTSAIMNAASMEIQGVAGAIQRMVQNLGIAIYAAVASAFISGYSERDIAGLMSGIRGAWAFAAVSLLVVFIVFLYGHRSRKY</sequence>
<feature type="transmembrane region" description="Helical" evidence="7">
    <location>
        <begin position="100"/>
        <end position="121"/>
    </location>
</feature>
<dbReference type="InterPro" id="IPR020846">
    <property type="entry name" value="MFS_dom"/>
</dbReference>